<evidence type="ECO:0000313" key="2">
    <source>
        <dbReference type="EMBL" id="EKC48482.1"/>
    </source>
</evidence>
<sequence>MKKIIQFCAALAVALGVAGCYNDFDMPAPRPAATDADFADMERISIADVKQLFLDEHKSISDTGSNSSWNDTKYTLIGQSESGKDYYIKGKVQSSDEEGNIYKSLHLVDETGAIEVKLSTGLYIDYPMDTYDKATGTIPTHWVYVKVTGLYVGNYRMMLSIGSAPTDSYNKVGEHKFYANSNIENPTEIAQRVFLGEETELKLGEEILEIDESNYGDYFGEAGQQYLGRLVLIKGVTCHYGEVDSNLYPSWMCTDLRPVESKYWYKWAVNENFYSNTSRKNLHCNFYGSVLFSYVGLPTQTMTAGVFVVRTSGYSRFAKQPVVRDGGKGDILAILGIYAKYWTQSYGATSARSAISTT</sequence>
<accession>K1RIV1</accession>
<proteinExistence type="predicted"/>
<organism evidence="2">
    <name type="scientific">human gut metagenome</name>
    <dbReference type="NCBI Taxonomy" id="408170"/>
    <lineage>
        <taxon>unclassified sequences</taxon>
        <taxon>metagenomes</taxon>
        <taxon>organismal metagenomes</taxon>
    </lineage>
</organism>
<feature type="domain" description="DUF5689" evidence="1">
    <location>
        <begin position="78"/>
        <end position="342"/>
    </location>
</feature>
<dbReference type="Pfam" id="PF18942">
    <property type="entry name" value="DUF5689"/>
    <property type="match status" value="1"/>
</dbReference>
<dbReference type="InterPro" id="IPR043744">
    <property type="entry name" value="DUF5689"/>
</dbReference>
<gene>
    <name evidence="2" type="ORF">OBE_15160</name>
</gene>
<dbReference type="PROSITE" id="PS51257">
    <property type="entry name" value="PROKAR_LIPOPROTEIN"/>
    <property type="match status" value="1"/>
</dbReference>
<dbReference type="AlphaFoldDB" id="K1RIV1"/>
<dbReference type="EMBL" id="AJWZ01010430">
    <property type="protein sequence ID" value="EKC48482.1"/>
    <property type="molecule type" value="Genomic_DNA"/>
</dbReference>
<protein>
    <recommendedName>
        <fullName evidence="1">DUF5689 domain-containing protein</fullName>
    </recommendedName>
</protein>
<evidence type="ECO:0000259" key="1">
    <source>
        <dbReference type="Pfam" id="PF18942"/>
    </source>
</evidence>
<comment type="caution">
    <text evidence="2">The sequence shown here is derived from an EMBL/GenBank/DDBJ whole genome shotgun (WGS) entry which is preliminary data.</text>
</comment>
<reference evidence="2" key="1">
    <citation type="journal article" date="2013" name="Environ. Microbiol.">
        <title>Microbiota from the distal guts of lean and obese adolescents exhibit partial functional redundancy besides clear differences in community structure.</title>
        <authorList>
            <person name="Ferrer M."/>
            <person name="Ruiz A."/>
            <person name="Lanza F."/>
            <person name="Haange S.B."/>
            <person name="Oberbach A."/>
            <person name="Till H."/>
            <person name="Bargiela R."/>
            <person name="Campoy C."/>
            <person name="Segura M.T."/>
            <person name="Richter M."/>
            <person name="von Bergen M."/>
            <person name="Seifert J."/>
            <person name="Suarez A."/>
        </authorList>
    </citation>
    <scope>NUCLEOTIDE SEQUENCE</scope>
</reference>
<name>K1RIV1_9ZZZZ</name>